<dbReference type="Gene3D" id="2.60.40.1760">
    <property type="entry name" value="glycosyl hydrolase (family 31)"/>
    <property type="match status" value="1"/>
</dbReference>
<accession>Q401B1</accession>
<dbReference type="SUPFAM" id="SSF74650">
    <property type="entry name" value="Galactose mutarotase-like"/>
    <property type="match status" value="1"/>
</dbReference>
<evidence type="ECO:0000256" key="4">
    <source>
        <dbReference type="ARBA" id="ARBA00022801"/>
    </source>
</evidence>
<dbReference type="Gene3D" id="2.60.40.1180">
    <property type="entry name" value="Golgi alpha-mannosidase II"/>
    <property type="match status" value="2"/>
</dbReference>
<proteinExistence type="inferred from homology"/>
<evidence type="ECO:0000256" key="10">
    <source>
        <dbReference type="ARBA" id="ARBA00033473"/>
    </source>
</evidence>
<evidence type="ECO:0000313" key="16">
    <source>
        <dbReference type="EMBL" id="BAE20170.1"/>
    </source>
</evidence>
<dbReference type="PROSITE" id="PS00707">
    <property type="entry name" value="GLYCOSYL_HYDROL_F31_2"/>
    <property type="match status" value="1"/>
</dbReference>
<dbReference type="InterPro" id="IPR000322">
    <property type="entry name" value="Glyco_hydro_31_TIM"/>
</dbReference>
<evidence type="ECO:0000259" key="14">
    <source>
        <dbReference type="Pfam" id="PF01055"/>
    </source>
</evidence>
<keyword evidence="6" id="KW-0119">Carbohydrate metabolism</keyword>
<dbReference type="SUPFAM" id="SSF51011">
    <property type="entry name" value="Glycosyl hydrolase domain"/>
    <property type="match status" value="1"/>
</dbReference>
<dbReference type="GO" id="GO:0000272">
    <property type="term" value="P:polysaccharide catabolic process"/>
    <property type="evidence" value="ECO:0007669"/>
    <property type="project" value="UniProtKB-KW"/>
</dbReference>
<keyword evidence="5" id="KW-0325">Glycoprotein</keyword>
<dbReference type="Gene3D" id="3.20.20.80">
    <property type="entry name" value="Glycosidases"/>
    <property type="match status" value="2"/>
</dbReference>
<feature type="domain" description="Glycosyl hydrolase family 31 C-terminal" evidence="15">
    <location>
        <begin position="743"/>
        <end position="835"/>
    </location>
</feature>
<dbReference type="CAZy" id="GH31">
    <property type="family name" value="Glycoside Hydrolase Family 31"/>
</dbReference>
<evidence type="ECO:0000256" key="2">
    <source>
        <dbReference type="ARBA" id="ARBA00012593"/>
    </source>
</evidence>
<organism evidence="16">
    <name type="scientific">Schwanniomyces occidentalis</name>
    <name type="common">Yeast</name>
    <name type="synonym">Debaryomyces occidentalis</name>
    <dbReference type="NCBI Taxonomy" id="27300"/>
    <lineage>
        <taxon>Eukaryota</taxon>
        <taxon>Fungi</taxon>
        <taxon>Dikarya</taxon>
        <taxon>Ascomycota</taxon>
        <taxon>Saccharomycotina</taxon>
        <taxon>Pichiomycetes</taxon>
        <taxon>Debaryomycetaceae</taxon>
        <taxon>Schwanniomyces</taxon>
    </lineage>
</organism>
<dbReference type="EMBL" id="AB232696">
    <property type="protein sequence ID" value="BAE20170.1"/>
    <property type="molecule type" value="Genomic_DNA"/>
</dbReference>
<dbReference type="EC" id="3.2.1.3" evidence="2"/>
<dbReference type="InterPro" id="IPR030459">
    <property type="entry name" value="Glyco_hydro_31_CS"/>
</dbReference>
<feature type="domain" description="Glycoside hydrolase family 31 TIM barrel" evidence="14">
    <location>
        <begin position="309"/>
        <end position="735"/>
    </location>
</feature>
<evidence type="ECO:0000256" key="9">
    <source>
        <dbReference type="ARBA" id="ARBA00033442"/>
    </source>
</evidence>
<dbReference type="CDD" id="cd14752">
    <property type="entry name" value="GH31_N"/>
    <property type="match status" value="1"/>
</dbReference>
<evidence type="ECO:0000256" key="5">
    <source>
        <dbReference type="ARBA" id="ARBA00023180"/>
    </source>
</evidence>
<dbReference type="Pfam" id="PF21365">
    <property type="entry name" value="Glyco_hydro_31_3rd"/>
    <property type="match status" value="1"/>
</dbReference>
<dbReference type="PANTHER" id="PTHR22762:SF133">
    <property type="entry name" value="P-TYPE DOMAIN-CONTAINING PROTEIN"/>
    <property type="match status" value="1"/>
</dbReference>
<evidence type="ECO:0000256" key="6">
    <source>
        <dbReference type="ARBA" id="ARBA00023277"/>
    </source>
</evidence>
<dbReference type="FunFam" id="2.60.40.1180:FF:000001">
    <property type="entry name" value="Maltase-glucoamylase, intestinal"/>
    <property type="match status" value="1"/>
</dbReference>
<reference evidence="16" key="1">
    <citation type="journal article" date="2005" name="Biosci. Biotechnol. Biochem.">
        <title>Glucoamylase originating from Schwanniomyces occidentalis is a typical alpha-glucosidase.</title>
        <authorList>
            <person name="Sato F."/>
            <person name="Okuyama M."/>
            <person name="Nakai H."/>
            <person name="Mori H."/>
            <person name="Kimura A."/>
            <person name="Chiba S."/>
        </authorList>
    </citation>
    <scope>NUCLEOTIDE SEQUENCE</scope>
    <source>
        <strain evidence="16">ATCC 26074</strain>
    </source>
</reference>
<dbReference type="GO" id="GO:0004339">
    <property type="term" value="F:glucan 1,4-alpha-glucosidase activity"/>
    <property type="evidence" value="ECO:0007669"/>
    <property type="project" value="UniProtKB-EC"/>
</dbReference>
<dbReference type="InterPro" id="IPR013780">
    <property type="entry name" value="Glyco_hydro_b"/>
</dbReference>
<dbReference type="GO" id="GO:0030246">
    <property type="term" value="F:carbohydrate binding"/>
    <property type="evidence" value="ECO:0007669"/>
    <property type="project" value="InterPro"/>
</dbReference>
<keyword evidence="4 12" id="KW-0378">Hydrolase</keyword>
<evidence type="ECO:0000256" key="1">
    <source>
        <dbReference type="ARBA" id="ARBA00007806"/>
    </source>
</evidence>
<dbReference type="CDD" id="cd06602">
    <property type="entry name" value="GH31_MGAM_SI_GAA"/>
    <property type="match status" value="1"/>
</dbReference>
<dbReference type="Pfam" id="PF01055">
    <property type="entry name" value="Glyco_hydro_31_2nd"/>
    <property type="match status" value="1"/>
</dbReference>
<dbReference type="PANTHER" id="PTHR22762">
    <property type="entry name" value="ALPHA-GLUCOSIDASE"/>
    <property type="match status" value="1"/>
</dbReference>
<comment type="similarity">
    <text evidence="1 12">Belongs to the glycosyl hydrolase 31 family.</text>
</comment>
<protein>
    <recommendedName>
        <fullName evidence="11">Glucoamylase 1</fullName>
        <ecNumber evidence="2">3.2.1.3</ecNumber>
    </recommendedName>
    <alternativeName>
        <fullName evidence="10">1,4-alpha-D-glucan glucohydrolase</fullName>
    </alternativeName>
    <alternativeName>
        <fullName evidence="9">Glucan 1,4-alpha-glucosidase</fullName>
    </alternativeName>
</protein>
<dbReference type="PROSITE" id="PS00129">
    <property type="entry name" value="GLYCOSYL_HYDROL_F31_1"/>
    <property type="match status" value="1"/>
</dbReference>
<evidence type="ECO:0000256" key="3">
    <source>
        <dbReference type="ARBA" id="ARBA00022729"/>
    </source>
</evidence>
<sequence>MIFLKLIKSIVIGLGLVSAIQAAPASSIGSSASASSSSESSQATIPNDVTLGVKQIPNIFNDSAVDANAAAKGYDLVNVTNTPRGLTGILKLKEATNIYGYDFDYLNLTVEYQADTRLNVHIEPTDLSDVFVLPEHLVVKPLVEGDAQSYNFDNSDLVFEYSNTDFSFEVIRSSTKEVLFSTKGNPLVFSNQFIQFNSSLPKNHVITGLGESIHGLVNEPGSVKTLFANDVGDPIDGNIYGVHPVYLDQRYDTETTHAVYWRTSAIQEVLIGEESITWRALSGVIDLYFFSGPTPKDAIQQYVKEIGLPAFQPYWSLGYHQCRWGYDTIEKLSEVVENFKKFNIPLETIWSDIDYMDSYKDFTYDPHRFPLDEYRKFLDELHKNNQHYVPILDAAIYVPNPNNATDNEYQPFHYGNETDVFLKNPDGSLYIGAVWPGYTVFPDFLAENIQEYWNKVIKDWYELTPFDGIWADMNEVSSFCVGSCGTGKYFENPAYPPFTVGSKATSYPVGFDVSNASEWKSIQSSISATAKTSSTSSVSSSSSTIDSMNTLAPGKGNINYPPYAIYNMQGDSDLATHAVSPNATHADGTVEYDIHNLYGYLQENATYHALLEVFPNKRPFMISRSTFPGAGKWTGHWGGDNTADWAYAYFSIPQAFSMGIAGLPFFGADVCGFNGNSDSELCSRWMQLGSFFPFYRNHNYLGAIDQEPYVWESVAEATRTSMAIRYLLLPYYYTLLHESHTTGLPILRAFSWQFPNDRSLSGVDNQFFVGDGLVVTPVLEPGVDKVKGVFPGAGKEEVYYDWYTQREVHFKDGKNETLDAPLGHIPLHIRGGNVLPTQEPGYTVSESRQNPFGLIVALDNDGKAQGSLYLDDGESLVVDSSLLVSFSVSDNTLSASPSGDYKADQPLANVTILGVGHKPKSVKFENANVDFTYKKSTVFVTGLDKYTKDGAFSKDFTITW</sequence>
<gene>
    <name evidence="16" type="primary">GAM1</name>
</gene>
<evidence type="ECO:0000256" key="11">
    <source>
        <dbReference type="ARBA" id="ARBA00071427"/>
    </source>
</evidence>
<dbReference type="AlphaFoldDB" id="Q401B1"/>
<evidence type="ECO:0000256" key="8">
    <source>
        <dbReference type="ARBA" id="ARBA00023326"/>
    </source>
</evidence>
<dbReference type="SUPFAM" id="SSF51445">
    <property type="entry name" value="(Trans)glycosidases"/>
    <property type="match status" value="1"/>
</dbReference>
<keyword evidence="8" id="KW-0624">Polysaccharide degradation</keyword>
<dbReference type="InterPro" id="IPR030458">
    <property type="entry name" value="Glyco_hydro_31_AS"/>
</dbReference>
<dbReference type="FunFam" id="3.20.20.80:FF:000138">
    <property type="entry name" value="Putative alpha-glucosidase AgdA"/>
    <property type="match status" value="1"/>
</dbReference>
<dbReference type="InterPro" id="IPR011013">
    <property type="entry name" value="Gal_mutarotase_sf_dom"/>
</dbReference>
<feature type="signal peptide" evidence="13">
    <location>
        <begin position="1"/>
        <end position="22"/>
    </location>
</feature>
<keyword evidence="3 13" id="KW-0732">Signal</keyword>
<evidence type="ECO:0000256" key="7">
    <source>
        <dbReference type="ARBA" id="ARBA00023295"/>
    </source>
</evidence>
<keyword evidence="7 12" id="KW-0326">Glycosidase</keyword>
<name>Q401B1_SCHOC</name>
<dbReference type="InterPro" id="IPR017853">
    <property type="entry name" value="GH"/>
</dbReference>
<evidence type="ECO:0000256" key="13">
    <source>
        <dbReference type="SAM" id="SignalP"/>
    </source>
</evidence>
<feature type="chain" id="PRO_5004231510" description="Glucoamylase 1" evidence="13">
    <location>
        <begin position="23"/>
        <end position="960"/>
    </location>
</feature>
<evidence type="ECO:0000259" key="15">
    <source>
        <dbReference type="Pfam" id="PF21365"/>
    </source>
</evidence>
<evidence type="ECO:0000256" key="12">
    <source>
        <dbReference type="RuleBase" id="RU361185"/>
    </source>
</evidence>
<dbReference type="InterPro" id="IPR048395">
    <property type="entry name" value="Glyco_hydro_31_C"/>
</dbReference>